<keyword evidence="7" id="KW-1185">Reference proteome</keyword>
<dbReference type="InterPro" id="IPR027417">
    <property type="entry name" value="P-loop_NTPase"/>
</dbReference>
<dbReference type="Gene3D" id="3.40.50.300">
    <property type="entry name" value="P-loop containing nucleotide triphosphate hydrolases"/>
    <property type="match status" value="1"/>
</dbReference>
<keyword evidence="2" id="KW-0547">Nucleotide-binding</keyword>
<comment type="caution">
    <text evidence="6">The sequence shown here is derived from an EMBL/GenBank/DDBJ whole genome shotgun (WGS) entry which is preliminary data.</text>
</comment>
<dbReference type="SMART" id="SM00382">
    <property type="entry name" value="AAA"/>
    <property type="match status" value="1"/>
</dbReference>
<dbReference type="InterPro" id="IPR003593">
    <property type="entry name" value="AAA+_ATPase"/>
</dbReference>
<dbReference type="RefSeq" id="WP_251803873.1">
    <property type="nucleotide sequence ID" value="NZ_JAMQOL010000070.1"/>
</dbReference>
<evidence type="ECO:0000313" key="6">
    <source>
        <dbReference type="EMBL" id="MCM4084118.1"/>
    </source>
</evidence>
<dbReference type="CDD" id="cd03293">
    <property type="entry name" value="ABC_NrtD_SsuB_transporters"/>
    <property type="match status" value="1"/>
</dbReference>
<name>A0ABT0YDI8_9ACTN</name>
<dbReference type="Proteomes" id="UP001523216">
    <property type="component" value="Unassembled WGS sequence"/>
</dbReference>
<dbReference type="PROSITE" id="PS00211">
    <property type="entry name" value="ABC_TRANSPORTER_1"/>
    <property type="match status" value="1"/>
</dbReference>
<evidence type="ECO:0000259" key="5">
    <source>
        <dbReference type="PROSITE" id="PS50893"/>
    </source>
</evidence>
<protein>
    <submittedName>
        <fullName evidence="6">ABC transporter ATP-binding protein</fullName>
    </submittedName>
</protein>
<keyword evidence="3 6" id="KW-0067">ATP-binding</keyword>
<reference evidence="6 7" key="1">
    <citation type="submission" date="2022-06" db="EMBL/GenBank/DDBJ databases">
        <title>Actinoplanes abujensis sp. nov., isolated from Nigerian arid soil.</title>
        <authorList>
            <person name="Ding P."/>
        </authorList>
    </citation>
    <scope>NUCLEOTIDE SEQUENCE [LARGE SCALE GENOMIC DNA]</scope>
    <source>
        <strain evidence="7">TRM88002</strain>
    </source>
</reference>
<dbReference type="InterPro" id="IPR017871">
    <property type="entry name" value="ABC_transporter-like_CS"/>
</dbReference>
<accession>A0ABT0YDI8</accession>
<dbReference type="PANTHER" id="PTHR42788">
    <property type="entry name" value="TAURINE IMPORT ATP-BINDING PROTEIN-RELATED"/>
    <property type="match status" value="1"/>
</dbReference>
<feature type="compositionally biased region" description="Low complexity" evidence="4">
    <location>
        <begin position="255"/>
        <end position="273"/>
    </location>
</feature>
<dbReference type="PROSITE" id="PS50893">
    <property type="entry name" value="ABC_TRANSPORTER_2"/>
    <property type="match status" value="1"/>
</dbReference>
<dbReference type="InterPro" id="IPR003439">
    <property type="entry name" value="ABC_transporter-like_ATP-bd"/>
</dbReference>
<evidence type="ECO:0000256" key="1">
    <source>
        <dbReference type="ARBA" id="ARBA00022448"/>
    </source>
</evidence>
<evidence type="ECO:0000313" key="7">
    <source>
        <dbReference type="Proteomes" id="UP001523216"/>
    </source>
</evidence>
<dbReference type="EMBL" id="JAMQOL010000070">
    <property type="protein sequence ID" value="MCM4084118.1"/>
    <property type="molecule type" value="Genomic_DNA"/>
</dbReference>
<organism evidence="6 7">
    <name type="scientific">Paractinoplanes hotanensis</name>
    <dbReference type="NCBI Taxonomy" id="2906497"/>
    <lineage>
        <taxon>Bacteria</taxon>
        <taxon>Bacillati</taxon>
        <taxon>Actinomycetota</taxon>
        <taxon>Actinomycetes</taxon>
        <taxon>Micromonosporales</taxon>
        <taxon>Micromonosporaceae</taxon>
        <taxon>Paractinoplanes</taxon>
    </lineage>
</organism>
<sequence>MTAVVVSSVTKIFNRGRTDEVAALSDVDLEVRDGEFVSLIGPSGCGKSTLLRLIADLIEPSTGTVTVAGQGAAKARKEQAYGIAFQQAGLFEWRTVLRNVELPLELRGLSKRERKARAEQMLALVGLEDFAGHYPAQLSGGMQQRVAIARALAVQPPLLLMDEPFGALDEMTRERLQSELLGICAKTGTSTVFVTHSISEAVFLSNRVVVMSARPGRITASIEVDLPSRDDAGRQSPAYFDKITEVRQALRGTPAAASSPRSSESAAAGTDAR</sequence>
<dbReference type="GO" id="GO:0005524">
    <property type="term" value="F:ATP binding"/>
    <property type="evidence" value="ECO:0007669"/>
    <property type="project" value="UniProtKB-KW"/>
</dbReference>
<dbReference type="PANTHER" id="PTHR42788:SF13">
    <property type="entry name" value="ALIPHATIC SULFONATES IMPORT ATP-BINDING PROTEIN SSUB"/>
    <property type="match status" value="1"/>
</dbReference>
<dbReference type="InterPro" id="IPR050166">
    <property type="entry name" value="ABC_transporter_ATP-bind"/>
</dbReference>
<evidence type="ECO:0000256" key="4">
    <source>
        <dbReference type="SAM" id="MobiDB-lite"/>
    </source>
</evidence>
<evidence type="ECO:0000256" key="2">
    <source>
        <dbReference type="ARBA" id="ARBA00022741"/>
    </source>
</evidence>
<feature type="domain" description="ABC transporter" evidence="5">
    <location>
        <begin position="4"/>
        <end position="238"/>
    </location>
</feature>
<dbReference type="Pfam" id="PF00005">
    <property type="entry name" value="ABC_tran"/>
    <property type="match status" value="1"/>
</dbReference>
<gene>
    <name evidence="6" type="ORF">LXN57_41905</name>
</gene>
<evidence type="ECO:0000256" key="3">
    <source>
        <dbReference type="ARBA" id="ARBA00022840"/>
    </source>
</evidence>
<dbReference type="SUPFAM" id="SSF52540">
    <property type="entry name" value="P-loop containing nucleoside triphosphate hydrolases"/>
    <property type="match status" value="1"/>
</dbReference>
<feature type="region of interest" description="Disordered" evidence="4">
    <location>
        <begin position="250"/>
        <end position="273"/>
    </location>
</feature>
<keyword evidence="1" id="KW-0813">Transport</keyword>
<proteinExistence type="predicted"/>